<reference evidence="1" key="1">
    <citation type="submission" date="2019-08" db="EMBL/GenBank/DDBJ databases">
        <title>The genome of the North American firefly Photinus pyralis.</title>
        <authorList>
            <consortium name="Photinus pyralis genome working group"/>
            <person name="Fallon T.R."/>
            <person name="Sander Lower S.E."/>
            <person name="Weng J.-K."/>
        </authorList>
    </citation>
    <scope>NUCLEOTIDE SEQUENCE</scope>
    <source>
        <strain evidence="1">TRF0915ILg1</strain>
        <tissue evidence="1">Whole body</tissue>
    </source>
</reference>
<dbReference type="OrthoDB" id="6763402at2759"/>
<keyword evidence="2" id="KW-1185">Reference proteome</keyword>
<organism evidence="1 2">
    <name type="scientific">Ignelater luminosus</name>
    <name type="common">Cucubano</name>
    <name type="synonym">Pyrophorus luminosus</name>
    <dbReference type="NCBI Taxonomy" id="2038154"/>
    <lineage>
        <taxon>Eukaryota</taxon>
        <taxon>Metazoa</taxon>
        <taxon>Ecdysozoa</taxon>
        <taxon>Arthropoda</taxon>
        <taxon>Hexapoda</taxon>
        <taxon>Insecta</taxon>
        <taxon>Pterygota</taxon>
        <taxon>Neoptera</taxon>
        <taxon>Endopterygota</taxon>
        <taxon>Coleoptera</taxon>
        <taxon>Polyphaga</taxon>
        <taxon>Elateriformia</taxon>
        <taxon>Elateroidea</taxon>
        <taxon>Elateridae</taxon>
        <taxon>Agrypninae</taxon>
        <taxon>Pyrophorini</taxon>
        <taxon>Ignelater</taxon>
    </lineage>
</organism>
<comment type="caution">
    <text evidence="1">The sequence shown here is derived from an EMBL/GenBank/DDBJ whole genome shotgun (WGS) entry which is preliminary data.</text>
</comment>
<gene>
    <name evidence="1" type="ORF">ILUMI_22636</name>
</gene>
<dbReference type="AlphaFoldDB" id="A0A8K0G0D6"/>
<dbReference type="InterPro" id="IPR036397">
    <property type="entry name" value="RNaseH_sf"/>
</dbReference>
<dbReference type="GO" id="GO:0003676">
    <property type="term" value="F:nucleic acid binding"/>
    <property type="evidence" value="ECO:0007669"/>
    <property type="project" value="InterPro"/>
</dbReference>
<evidence type="ECO:0008006" key="3">
    <source>
        <dbReference type="Google" id="ProtNLM"/>
    </source>
</evidence>
<protein>
    <recommendedName>
        <fullName evidence="3">Tc1-like transposase DDE domain-containing protein</fullName>
    </recommendedName>
</protein>
<dbReference type="Proteomes" id="UP000801492">
    <property type="component" value="Unassembled WGS sequence"/>
</dbReference>
<dbReference type="EMBL" id="VTPC01090355">
    <property type="protein sequence ID" value="KAF2883572.1"/>
    <property type="molecule type" value="Genomic_DNA"/>
</dbReference>
<accession>A0A8K0G0D6</accession>
<proteinExistence type="predicted"/>
<dbReference type="Gene3D" id="3.30.420.10">
    <property type="entry name" value="Ribonuclease H-like superfamily/Ribonuclease H"/>
    <property type="match status" value="1"/>
</dbReference>
<sequence>MPRLLGQHESTLEVRGMIISMWEGGVPKHEISERVDLSPFTRRGRISSGYWGWMSSAGPGELARISPHFTAAEYVDVLENVMLPTVRAIYPDNNIVFVHDNSPVHTARIVREWFEEHEDIQAAAAVRNWENEENIRTVDVLHYNVMRVWEQLRGTGLIYAAKTTRMYR</sequence>
<name>A0A8K0G0D6_IGNLU</name>
<evidence type="ECO:0000313" key="2">
    <source>
        <dbReference type="Proteomes" id="UP000801492"/>
    </source>
</evidence>
<evidence type="ECO:0000313" key="1">
    <source>
        <dbReference type="EMBL" id="KAF2883572.1"/>
    </source>
</evidence>